<dbReference type="GO" id="GO:0008168">
    <property type="term" value="F:methyltransferase activity"/>
    <property type="evidence" value="ECO:0007669"/>
    <property type="project" value="UniProtKB-KW"/>
</dbReference>
<keyword evidence="4" id="KW-1185">Reference proteome</keyword>
<dbReference type="STRING" id="398511.BpOF4_00800"/>
<protein>
    <submittedName>
        <fullName evidence="3">Methyltransferase</fullName>
    </submittedName>
</protein>
<dbReference type="eggNOG" id="COG0742">
    <property type="taxonomic scope" value="Bacteria"/>
</dbReference>
<evidence type="ECO:0000313" key="3">
    <source>
        <dbReference type="EMBL" id="ADC48229.1"/>
    </source>
</evidence>
<accession>D3FU27</accession>
<dbReference type="InterPro" id="IPR002052">
    <property type="entry name" value="DNA_methylase_N6_adenine_CS"/>
</dbReference>
<gene>
    <name evidence="3" type="ordered locus">BpOF4_00800</name>
</gene>
<dbReference type="InterPro" id="IPR029063">
    <property type="entry name" value="SAM-dependent_MTases_sf"/>
</dbReference>
<dbReference type="PANTHER" id="PTHR43542:SF1">
    <property type="entry name" value="METHYLTRANSFERASE"/>
    <property type="match status" value="1"/>
</dbReference>
<reference evidence="3 4" key="1">
    <citation type="journal article" date="2011" name="Environ. Microbiol.">
        <title>Genome of alkaliphilic Bacillus pseudofirmus OF4 reveals adaptations that support the ability to grow in an external pH range from 7.5 to 11.4.</title>
        <authorList>
            <person name="Janto B."/>
            <person name="Ahmed A."/>
            <person name="Ito M."/>
            <person name="Liu J."/>
            <person name="Hicks D.B."/>
            <person name="Pagni S."/>
            <person name="Fackelmayer O.J."/>
            <person name="Smith T.A."/>
            <person name="Earl J."/>
            <person name="Elbourne L.D."/>
            <person name="Hassan K."/>
            <person name="Paulsen I.T."/>
            <person name="Kolsto A.B."/>
            <person name="Tourasse N.J."/>
            <person name="Ehrlich G.D."/>
            <person name="Boissy R."/>
            <person name="Ivey D.M."/>
            <person name="Li G."/>
            <person name="Xue Y."/>
            <person name="Ma Y."/>
            <person name="Hu F.Z."/>
            <person name="Krulwich T.A."/>
        </authorList>
    </citation>
    <scope>NUCLEOTIDE SEQUENCE [LARGE SCALE GENOMIC DNA]</scope>
    <source>
        <strain evidence="4">ATCC BAA-2126 / JCM 17055 / OF4</strain>
    </source>
</reference>
<evidence type="ECO:0000313" key="4">
    <source>
        <dbReference type="Proteomes" id="UP000001544"/>
    </source>
</evidence>
<dbReference type="PANTHER" id="PTHR43542">
    <property type="entry name" value="METHYLTRANSFERASE"/>
    <property type="match status" value="1"/>
</dbReference>
<dbReference type="GO" id="GO:0003676">
    <property type="term" value="F:nucleic acid binding"/>
    <property type="evidence" value="ECO:0007669"/>
    <property type="project" value="InterPro"/>
</dbReference>
<dbReference type="Pfam" id="PF03602">
    <property type="entry name" value="Cons_hypoth95"/>
    <property type="match status" value="1"/>
</dbReference>
<dbReference type="AlphaFoldDB" id="D3FU27"/>
<dbReference type="HOGENOM" id="CLU_075826_0_0_9"/>
<dbReference type="GO" id="GO:0031167">
    <property type="term" value="P:rRNA methylation"/>
    <property type="evidence" value="ECO:0007669"/>
    <property type="project" value="InterPro"/>
</dbReference>
<dbReference type="PIRSF" id="PIRSF004553">
    <property type="entry name" value="CHP00095"/>
    <property type="match status" value="1"/>
</dbReference>
<dbReference type="NCBIfam" id="TIGR00095">
    <property type="entry name" value="16S rRNA (guanine(966)-N(2))-methyltransferase RsmD"/>
    <property type="match status" value="1"/>
</dbReference>
<evidence type="ECO:0000256" key="2">
    <source>
        <dbReference type="ARBA" id="ARBA00022679"/>
    </source>
</evidence>
<dbReference type="InterPro" id="IPR004398">
    <property type="entry name" value="RNA_MeTrfase_RsmD"/>
</dbReference>
<keyword evidence="1 3" id="KW-0489">Methyltransferase</keyword>
<keyword evidence="2" id="KW-0808">Transferase</keyword>
<dbReference type="EMBL" id="CP001878">
    <property type="protein sequence ID" value="ADC48229.1"/>
    <property type="molecule type" value="Genomic_DNA"/>
</dbReference>
<dbReference type="SUPFAM" id="SSF53335">
    <property type="entry name" value="S-adenosyl-L-methionine-dependent methyltransferases"/>
    <property type="match status" value="1"/>
</dbReference>
<dbReference type="RefSeq" id="WP_012959512.1">
    <property type="nucleotide sequence ID" value="NC_013791.2"/>
</dbReference>
<dbReference type="PROSITE" id="PS00092">
    <property type="entry name" value="N6_MTASE"/>
    <property type="match status" value="1"/>
</dbReference>
<dbReference type="Proteomes" id="UP000001544">
    <property type="component" value="Chromosome"/>
</dbReference>
<name>D3FU27_ALKPO</name>
<dbReference type="KEGG" id="bpf:BpOF4_00800"/>
<sequence length="185" mass="20459">MRVISGEKKGLSIKAVPGVSTRPTTDKVKESIFNMIGPYFNGGLALDLYAGSGGLGIESLSRGVEKVIFVDQDRKAVQTIKENLKQCGLSEQGEVYRNDSDRALKALIKRELAFSLIFLDPPYAKQKLSSDISIISDHGLLEKEGMIVCEHDAKVEMPDKINELTLIRAETYGDTTITIFEYDKD</sequence>
<proteinExistence type="predicted"/>
<dbReference type="Gene3D" id="3.40.50.150">
    <property type="entry name" value="Vaccinia Virus protein VP39"/>
    <property type="match status" value="1"/>
</dbReference>
<evidence type="ECO:0000256" key="1">
    <source>
        <dbReference type="ARBA" id="ARBA00022603"/>
    </source>
</evidence>
<dbReference type="CDD" id="cd02440">
    <property type="entry name" value="AdoMet_MTases"/>
    <property type="match status" value="1"/>
</dbReference>
<organism evidence="3 4">
    <name type="scientific">Alkalihalophilus pseudofirmus (strain ATCC BAA-2126 / JCM 17055 / OF4)</name>
    <name type="common">Bacillus pseudofirmus</name>
    <dbReference type="NCBI Taxonomy" id="398511"/>
    <lineage>
        <taxon>Bacteria</taxon>
        <taxon>Bacillati</taxon>
        <taxon>Bacillota</taxon>
        <taxon>Bacilli</taxon>
        <taxon>Bacillales</taxon>
        <taxon>Bacillaceae</taxon>
        <taxon>Alkalihalophilus</taxon>
    </lineage>
</organism>